<dbReference type="RefSeq" id="WP_093719704.1">
    <property type="nucleotide sequence ID" value="NZ_JASJUS010000015.1"/>
</dbReference>
<dbReference type="InterPro" id="IPR003594">
    <property type="entry name" value="HATPase_dom"/>
</dbReference>
<organism evidence="3 4">
    <name type="scientific">Streptomyces fuscus</name>
    <dbReference type="NCBI Taxonomy" id="3048495"/>
    <lineage>
        <taxon>Bacteria</taxon>
        <taxon>Bacillati</taxon>
        <taxon>Actinomycetota</taxon>
        <taxon>Actinomycetes</taxon>
        <taxon>Kitasatosporales</taxon>
        <taxon>Streptomycetaceae</taxon>
        <taxon>Streptomyces</taxon>
    </lineage>
</organism>
<dbReference type="Gene3D" id="3.30.565.10">
    <property type="entry name" value="Histidine kinase-like ATPase, C-terminal domain"/>
    <property type="match status" value="1"/>
</dbReference>
<keyword evidence="1" id="KW-0418">Kinase</keyword>
<evidence type="ECO:0000256" key="1">
    <source>
        <dbReference type="ARBA" id="ARBA00022527"/>
    </source>
</evidence>
<keyword evidence="1" id="KW-0723">Serine/threonine-protein kinase</keyword>
<comment type="caution">
    <text evidence="3">The sequence shown here is derived from an EMBL/GenBank/DDBJ whole genome shotgun (WGS) entry which is preliminary data.</text>
</comment>
<dbReference type="Proteomes" id="UP001241926">
    <property type="component" value="Unassembled WGS sequence"/>
</dbReference>
<keyword evidence="3" id="KW-0067">ATP-binding</keyword>
<keyword evidence="3" id="KW-0547">Nucleotide-binding</keyword>
<reference evidence="3 4" key="1">
    <citation type="submission" date="2023-05" db="EMBL/GenBank/DDBJ databases">
        <title>Streptomyces fuscus sp. nov., a brown-black pigment producing actinomyces isolated from dry sand of Sea duck farm.</title>
        <authorList>
            <person name="Xie J."/>
            <person name="Shen N."/>
        </authorList>
    </citation>
    <scope>NUCLEOTIDE SEQUENCE [LARGE SCALE GENOMIC DNA]</scope>
    <source>
        <strain evidence="3 4">GXMU-J15</strain>
    </source>
</reference>
<dbReference type="SUPFAM" id="SSF55874">
    <property type="entry name" value="ATPase domain of HSP90 chaperone/DNA topoisomerase II/histidine kinase"/>
    <property type="match status" value="1"/>
</dbReference>
<evidence type="ECO:0000313" key="4">
    <source>
        <dbReference type="Proteomes" id="UP001241926"/>
    </source>
</evidence>
<dbReference type="PANTHER" id="PTHR35526">
    <property type="entry name" value="ANTI-SIGMA-F FACTOR RSBW-RELATED"/>
    <property type="match status" value="1"/>
</dbReference>
<dbReference type="EMBL" id="JASJUS010000015">
    <property type="protein sequence ID" value="MDL2078223.1"/>
    <property type="molecule type" value="Genomic_DNA"/>
</dbReference>
<dbReference type="InterPro" id="IPR036890">
    <property type="entry name" value="HATPase_C_sf"/>
</dbReference>
<evidence type="ECO:0000259" key="2">
    <source>
        <dbReference type="Pfam" id="PF13581"/>
    </source>
</evidence>
<sequence>MFTKAAGLAAPQADAVCSMATTSEAVPALRAFARDTARRWGMAEDAVHAVRVTVSELVTNAVLHSGSPDVELGMRLRGATVTVLVKDNGTWLPREPSPVRRCESDRTRGRGLNIVRAYATHCSVESSVNGTRVRAEFDVSAPAPEFAAFDAELMAVAAL</sequence>
<dbReference type="GO" id="GO:0005524">
    <property type="term" value="F:ATP binding"/>
    <property type="evidence" value="ECO:0007669"/>
    <property type="project" value="UniProtKB-KW"/>
</dbReference>
<evidence type="ECO:0000313" key="3">
    <source>
        <dbReference type="EMBL" id="MDL2078223.1"/>
    </source>
</evidence>
<accession>A0ABT7J3R8</accession>
<keyword evidence="4" id="KW-1185">Reference proteome</keyword>
<keyword evidence="1" id="KW-0808">Transferase</keyword>
<dbReference type="CDD" id="cd16936">
    <property type="entry name" value="HATPase_RsbW-like"/>
    <property type="match status" value="1"/>
</dbReference>
<feature type="domain" description="Histidine kinase/HSP90-like ATPase" evidence="2">
    <location>
        <begin position="21"/>
        <end position="135"/>
    </location>
</feature>
<dbReference type="Pfam" id="PF13581">
    <property type="entry name" value="HATPase_c_2"/>
    <property type="match status" value="1"/>
</dbReference>
<proteinExistence type="predicted"/>
<protein>
    <submittedName>
        <fullName evidence="3">ATP-binding protein</fullName>
    </submittedName>
</protein>
<gene>
    <name evidence="3" type="ORF">QNN03_17450</name>
</gene>
<name>A0ABT7J3R8_9ACTN</name>
<dbReference type="InterPro" id="IPR050267">
    <property type="entry name" value="Anti-sigma-factor_SerPK"/>
</dbReference>
<dbReference type="PANTHER" id="PTHR35526:SF3">
    <property type="entry name" value="ANTI-SIGMA-F FACTOR RSBW"/>
    <property type="match status" value="1"/>
</dbReference>